<organism evidence="1 2">
    <name type="scientific">Bibersteinia trehalosi USDA-ARS-USMARC-189</name>
    <dbReference type="NCBI Taxonomy" id="1263831"/>
    <lineage>
        <taxon>Bacteria</taxon>
        <taxon>Pseudomonadati</taxon>
        <taxon>Pseudomonadota</taxon>
        <taxon>Gammaproteobacteria</taxon>
        <taxon>Pasteurellales</taxon>
        <taxon>Pasteurellaceae</taxon>
        <taxon>Bibersteinia</taxon>
    </lineage>
</organism>
<protein>
    <submittedName>
        <fullName evidence="1">Uncharacterized protein</fullName>
    </submittedName>
</protein>
<accession>A0ABM5PBP5</accession>
<dbReference type="Proteomes" id="UP000019092">
    <property type="component" value="Chromosome"/>
</dbReference>
<proteinExistence type="predicted"/>
<name>A0ABM5PBP5_BIBTR</name>
<reference evidence="1 2" key="1">
    <citation type="submission" date="2013-12" db="EMBL/GenBank/DDBJ databases">
        <title>Annotation of the Bibersteinia trehalosi USDA-ARS-USMARC-189 complete genome.</title>
        <authorList>
            <person name="Harhay G.P."/>
            <person name="McVey S."/>
            <person name="Clawson M.L."/>
            <person name="Bono J."/>
            <person name="Heaton M.P."/>
            <person name="Chitko-Mckown C.G."/>
            <person name="Harhay D.M."/>
            <person name="Smith T.P.L."/>
        </authorList>
    </citation>
    <scope>NUCLEOTIDE SEQUENCE [LARGE SCALE GENOMIC DNA]</scope>
    <source>
        <strain evidence="1 2">USDA-ARS-USMARC-189</strain>
    </source>
</reference>
<keyword evidence="2" id="KW-1185">Reference proteome</keyword>
<evidence type="ECO:0000313" key="1">
    <source>
        <dbReference type="EMBL" id="AHG83044.1"/>
    </source>
</evidence>
<evidence type="ECO:0000313" key="2">
    <source>
        <dbReference type="Proteomes" id="UP000019092"/>
    </source>
</evidence>
<dbReference type="EMBL" id="CP006955">
    <property type="protein sequence ID" value="AHG83044.1"/>
    <property type="molecule type" value="Genomic_DNA"/>
</dbReference>
<sequence>MLKNNHFAFIYFIYNQLTLVPDFYTKKMAQASSLCHCVFKVY</sequence>
<gene>
    <name evidence="1" type="ORF">F543_1800</name>
</gene>